<comment type="caution">
    <text evidence="1">The sequence shown here is derived from an EMBL/GenBank/DDBJ whole genome shotgun (WGS) entry which is preliminary data.</text>
</comment>
<dbReference type="AlphaFoldDB" id="A0A087BJ11"/>
<organism evidence="1 2">
    <name type="scientific">Bifidobacterium merycicum</name>
    <dbReference type="NCBI Taxonomy" id="78345"/>
    <lineage>
        <taxon>Bacteria</taxon>
        <taxon>Bacillati</taxon>
        <taxon>Actinomycetota</taxon>
        <taxon>Actinomycetes</taxon>
        <taxon>Bifidobacteriales</taxon>
        <taxon>Bifidobacteriaceae</taxon>
        <taxon>Bifidobacterium</taxon>
    </lineage>
</organism>
<proteinExistence type="predicted"/>
<evidence type="ECO:0000313" key="2">
    <source>
        <dbReference type="Proteomes" id="UP000029060"/>
    </source>
</evidence>
<keyword evidence="2" id="KW-1185">Reference proteome</keyword>
<accession>A0A087BJ11</accession>
<name>A0A087BJ11_9BIFI</name>
<gene>
    <name evidence="1" type="ORF">BMERY_1337</name>
</gene>
<evidence type="ECO:0000313" key="1">
    <source>
        <dbReference type="EMBL" id="KFI71011.1"/>
    </source>
</evidence>
<dbReference type="EMBL" id="JGZC01000004">
    <property type="protein sequence ID" value="KFI71011.1"/>
    <property type="molecule type" value="Genomic_DNA"/>
</dbReference>
<dbReference type="Proteomes" id="UP000029060">
    <property type="component" value="Unassembled WGS sequence"/>
</dbReference>
<protein>
    <submittedName>
        <fullName evidence="1">Uncharacterized protein</fullName>
    </submittedName>
</protein>
<reference evidence="1 2" key="1">
    <citation type="submission" date="2014-03" db="EMBL/GenBank/DDBJ databases">
        <title>Genomics of Bifidobacteria.</title>
        <authorList>
            <person name="Ventura M."/>
            <person name="Milani C."/>
            <person name="Lugli G.A."/>
        </authorList>
    </citation>
    <scope>NUCLEOTIDE SEQUENCE [LARGE SCALE GENOMIC DNA]</scope>
    <source>
        <strain evidence="1 2">LMG 11341</strain>
    </source>
</reference>
<sequence length="101" mass="11627">MRDYANWSNRVNNIYETPQMGLIYTDWTSDHTIDHVMFVIDNIPVPSSSHAGYEPMPIICQKSNNRNAVPLSTEMTYAHKKHPKDTISWFGLSANAKVRFI</sequence>